<dbReference type="eggNOG" id="ENOG502SSQ9">
    <property type="taxonomic scope" value="Eukaryota"/>
</dbReference>
<gene>
    <name evidence="2" type="ORF">CC1G_11523</name>
</gene>
<feature type="compositionally biased region" description="Basic residues" evidence="1">
    <location>
        <begin position="217"/>
        <end position="228"/>
    </location>
</feature>
<accession>A8NHC8</accession>
<dbReference type="VEuPathDB" id="FungiDB:CC1G_11523"/>
<reference evidence="2 3" key="1">
    <citation type="journal article" date="2010" name="Proc. Natl. Acad. Sci. U.S.A.">
        <title>Insights into evolution of multicellular fungi from the assembled chromosomes of the mushroom Coprinopsis cinerea (Coprinus cinereus).</title>
        <authorList>
            <person name="Stajich J.E."/>
            <person name="Wilke S.K."/>
            <person name="Ahren D."/>
            <person name="Au C.H."/>
            <person name="Birren B.W."/>
            <person name="Borodovsky M."/>
            <person name="Burns C."/>
            <person name="Canback B."/>
            <person name="Casselton L.A."/>
            <person name="Cheng C.K."/>
            <person name="Deng J."/>
            <person name="Dietrich F.S."/>
            <person name="Fargo D.C."/>
            <person name="Farman M.L."/>
            <person name="Gathman A.C."/>
            <person name="Goldberg J."/>
            <person name="Guigo R."/>
            <person name="Hoegger P.J."/>
            <person name="Hooker J.B."/>
            <person name="Huggins A."/>
            <person name="James T.Y."/>
            <person name="Kamada T."/>
            <person name="Kilaru S."/>
            <person name="Kodira C."/>
            <person name="Kues U."/>
            <person name="Kupfer D."/>
            <person name="Kwan H.S."/>
            <person name="Lomsadze A."/>
            <person name="Li W."/>
            <person name="Lilly W.W."/>
            <person name="Ma L.J."/>
            <person name="Mackey A.J."/>
            <person name="Manning G."/>
            <person name="Martin F."/>
            <person name="Muraguchi H."/>
            <person name="Natvig D.O."/>
            <person name="Palmerini H."/>
            <person name="Ramesh M.A."/>
            <person name="Rehmeyer C.J."/>
            <person name="Roe B.A."/>
            <person name="Shenoy N."/>
            <person name="Stanke M."/>
            <person name="Ter-Hovhannisyan V."/>
            <person name="Tunlid A."/>
            <person name="Velagapudi R."/>
            <person name="Vision T.J."/>
            <person name="Zeng Q."/>
            <person name="Zolan M.E."/>
            <person name="Pukkila P.J."/>
        </authorList>
    </citation>
    <scope>NUCLEOTIDE SEQUENCE [LARGE SCALE GENOMIC DNA]</scope>
    <source>
        <strain evidence="3">Okayama-7 / 130 / ATCC MYA-4618 / FGSC 9003</strain>
    </source>
</reference>
<comment type="caution">
    <text evidence="2">The sequence shown here is derived from an EMBL/GenBank/DDBJ whole genome shotgun (WGS) entry which is preliminary data.</text>
</comment>
<dbReference type="EMBL" id="AACS02000002">
    <property type="protein sequence ID" value="EAU88100.2"/>
    <property type="molecule type" value="Genomic_DNA"/>
</dbReference>
<feature type="compositionally biased region" description="Polar residues" evidence="1">
    <location>
        <begin position="150"/>
        <end position="164"/>
    </location>
</feature>
<feature type="compositionally biased region" description="Low complexity" evidence="1">
    <location>
        <begin position="229"/>
        <end position="245"/>
    </location>
</feature>
<dbReference type="AlphaFoldDB" id="A8NHC8"/>
<dbReference type="OMA" id="TIEDNHQ"/>
<dbReference type="GeneID" id="6010238"/>
<dbReference type="RefSeq" id="XP_001833738.2">
    <property type="nucleotide sequence ID" value="XM_001833686.2"/>
</dbReference>
<dbReference type="HOGENOM" id="CLU_748057_0_0_1"/>
<keyword evidence="3" id="KW-1185">Reference proteome</keyword>
<evidence type="ECO:0000313" key="3">
    <source>
        <dbReference type="Proteomes" id="UP000001861"/>
    </source>
</evidence>
<dbReference type="KEGG" id="cci:CC1G_11523"/>
<feature type="compositionally biased region" description="Polar residues" evidence="1">
    <location>
        <begin position="202"/>
        <end position="215"/>
    </location>
</feature>
<dbReference type="Proteomes" id="UP000001861">
    <property type="component" value="Unassembled WGS sequence"/>
</dbReference>
<evidence type="ECO:0000256" key="1">
    <source>
        <dbReference type="SAM" id="MobiDB-lite"/>
    </source>
</evidence>
<sequence length="370" mass="39313">MKATATLPPSPTLTATSFEVLSPVPNRARSSTVSSISSSVCLLSPPAIDEDEIVWNLAEISQPEHAGTNSVPEYEDDDDFVLLAKPKPTITLVATSSPGQRGGNNGEGTNNPGLLDADSTTSKVEPPTPTVATRQLVPQLERVTIEDNHQTPTTSSNDSTTQPMDSKVRELASGADREAKAAKTRTQKCVECKSTARPATAASGSKVNGTPTVVTKSAKRRKKKKQKKAQVAASSSNASSARAPSGLGSRSVVNDLSEAQSPVKEAGPSLYEEAAAYISSYLSSSEAKRNAVCRLTLLQSLIIELGIESMASALPRSLKAAKSVLKSRAFINIKEYLAVRSQGAEAVRQLMYPSRNALMKDLRKKRNYAS</sequence>
<evidence type="ECO:0000313" key="2">
    <source>
        <dbReference type="EMBL" id="EAU88100.2"/>
    </source>
</evidence>
<feature type="region of interest" description="Disordered" evidence="1">
    <location>
        <begin position="92"/>
        <end position="250"/>
    </location>
</feature>
<dbReference type="InParanoid" id="A8NHC8"/>
<feature type="compositionally biased region" description="Basic and acidic residues" evidence="1">
    <location>
        <begin position="166"/>
        <end position="181"/>
    </location>
</feature>
<protein>
    <submittedName>
        <fullName evidence="2">Uncharacterized protein</fullName>
    </submittedName>
</protein>
<organism evidence="2 3">
    <name type="scientific">Coprinopsis cinerea (strain Okayama-7 / 130 / ATCC MYA-4618 / FGSC 9003)</name>
    <name type="common">Inky cap fungus</name>
    <name type="synonym">Hormographiella aspergillata</name>
    <dbReference type="NCBI Taxonomy" id="240176"/>
    <lineage>
        <taxon>Eukaryota</taxon>
        <taxon>Fungi</taxon>
        <taxon>Dikarya</taxon>
        <taxon>Basidiomycota</taxon>
        <taxon>Agaricomycotina</taxon>
        <taxon>Agaricomycetes</taxon>
        <taxon>Agaricomycetidae</taxon>
        <taxon>Agaricales</taxon>
        <taxon>Agaricineae</taxon>
        <taxon>Psathyrellaceae</taxon>
        <taxon>Coprinopsis</taxon>
    </lineage>
</organism>
<proteinExistence type="predicted"/>
<name>A8NHC8_COPC7</name>
<dbReference type="OrthoDB" id="2596481at2759"/>